<dbReference type="CDD" id="cd04732">
    <property type="entry name" value="HisA"/>
    <property type="match status" value="1"/>
</dbReference>
<dbReference type="NCBIfam" id="TIGR00007">
    <property type="entry name" value="1-(5-phosphoribosyl)-5-[(5-phosphoribosylamino)methylideneamino]imidazole-4-carboxamide isomerase"/>
    <property type="match status" value="1"/>
</dbReference>
<dbReference type="InterPro" id="IPR044524">
    <property type="entry name" value="Isoase_HisA-like"/>
</dbReference>
<comment type="similarity">
    <text evidence="4 12 13">Belongs to the HisA/HisF family.</text>
</comment>
<dbReference type="EC" id="5.3.1.16" evidence="5 12"/>
<reference evidence="15 16" key="1">
    <citation type="submission" date="2016-08" db="EMBL/GenBank/DDBJ databases">
        <title>Novel Firmicutes and Novel Genomes.</title>
        <authorList>
            <person name="Poppleton D.I."/>
            <person name="Gribaldo S."/>
        </authorList>
    </citation>
    <scope>NUCLEOTIDE SEQUENCE [LARGE SCALE GENOMIC DNA]</scope>
    <source>
        <strain evidence="15 16">CTT3</strain>
    </source>
</reference>
<dbReference type="Pfam" id="PF00977">
    <property type="entry name" value="His_biosynth"/>
    <property type="match status" value="1"/>
</dbReference>
<evidence type="ECO:0000256" key="9">
    <source>
        <dbReference type="ARBA" id="ARBA00023102"/>
    </source>
</evidence>
<evidence type="ECO:0000256" key="1">
    <source>
        <dbReference type="ARBA" id="ARBA00000901"/>
    </source>
</evidence>
<organism evidence="15 16">
    <name type="scientific">Thermohalobacter berrensis</name>
    <dbReference type="NCBI Taxonomy" id="99594"/>
    <lineage>
        <taxon>Bacteria</taxon>
        <taxon>Bacillati</taxon>
        <taxon>Bacillota</taxon>
        <taxon>Tissierellia</taxon>
        <taxon>Tissierellales</taxon>
        <taxon>Thermohalobacteraceae</taxon>
        <taxon>Thermohalobacter</taxon>
    </lineage>
</organism>
<comment type="caution">
    <text evidence="15">The sequence shown here is derived from an EMBL/GenBank/DDBJ whole genome shotgun (WGS) entry which is preliminary data.</text>
</comment>
<evidence type="ECO:0000256" key="12">
    <source>
        <dbReference type="HAMAP-Rule" id="MF_01014"/>
    </source>
</evidence>
<dbReference type="AlphaFoldDB" id="A0A419T5S2"/>
<proteinExistence type="inferred from homology"/>
<keyword evidence="10 12" id="KW-0413">Isomerase</keyword>
<dbReference type="SUPFAM" id="SSF51366">
    <property type="entry name" value="Ribulose-phoshate binding barrel"/>
    <property type="match status" value="1"/>
</dbReference>
<evidence type="ECO:0000256" key="8">
    <source>
        <dbReference type="ARBA" id="ARBA00022605"/>
    </source>
</evidence>
<dbReference type="Proteomes" id="UP000284177">
    <property type="component" value="Unassembled WGS sequence"/>
</dbReference>
<evidence type="ECO:0000256" key="11">
    <source>
        <dbReference type="ARBA" id="ARBA00030547"/>
    </source>
</evidence>
<evidence type="ECO:0000256" key="7">
    <source>
        <dbReference type="ARBA" id="ARBA00022490"/>
    </source>
</evidence>
<evidence type="ECO:0000256" key="4">
    <source>
        <dbReference type="ARBA" id="ARBA00009667"/>
    </source>
</evidence>
<comment type="pathway">
    <text evidence="3 12 14">Amino-acid biosynthesis; L-histidine biosynthesis; L-histidine from 5-phospho-alpha-D-ribose 1-diphosphate: step 4/9.</text>
</comment>
<dbReference type="PANTHER" id="PTHR43090:SF2">
    <property type="entry name" value="1-(5-PHOSPHORIBOSYL)-5-[(5-PHOSPHORIBOSYLAMINO)METHYLIDENEAMINO] IMIDAZOLE-4-CARBOXAMIDE ISOMERASE"/>
    <property type="match status" value="1"/>
</dbReference>
<dbReference type="RefSeq" id="WP_120168057.1">
    <property type="nucleotide sequence ID" value="NZ_MCIB01000008.1"/>
</dbReference>
<gene>
    <name evidence="12" type="primary">hisA</name>
    <name evidence="15" type="ORF">BET03_09930</name>
</gene>
<comment type="catalytic activity">
    <reaction evidence="1 12 14">
        <text>1-(5-phospho-beta-D-ribosyl)-5-[(5-phospho-beta-D-ribosylamino)methylideneamino]imidazole-4-carboxamide = 5-[(5-phospho-1-deoxy-D-ribulos-1-ylimino)methylamino]-1-(5-phospho-beta-D-ribosyl)imidazole-4-carboxamide</text>
        <dbReference type="Rhea" id="RHEA:15469"/>
        <dbReference type="ChEBI" id="CHEBI:58435"/>
        <dbReference type="ChEBI" id="CHEBI:58525"/>
        <dbReference type="EC" id="5.3.1.16"/>
    </reaction>
</comment>
<evidence type="ECO:0000256" key="13">
    <source>
        <dbReference type="RuleBase" id="RU003657"/>
    </source>
</evidence>
<name>A0A419T5S2_9FIRM</name>
<dbReference type="GO" id="GO:0000105">
    <property type="term" value="P:L-histidine biosynthetic process"/>
    <property type="evidence" value="ECO:0007669"/>
    <property type="project" value="UniProtKB-UniRule"/>
</dbReference>
<dbReference type="InterPro" id="IPR011060">
    <property type="entry name" value="RibuloseP-bd_barrel"/>
</dbReference>
<evidence type="ECO:0000256" key="5">
    <source>
        <dbReference type="ARBA" id="ARBA00012550"/>
    </source>
</evidence>
<dbReference type="InterPro" id="IPR013785">
    <property type="entry name" value="Aldolase_TIM"/>
</dbReference>
<keyword evidence="7 12" id="KW-0963">Cytoplasm</keyword>
<dbReference type="PANTHER" id="PTHR43090">
    <property type="entry name" value="1-(5-PHOSPHORIBOSYL)-5-[(5-PHOSPHORIBOSYLAMINO)METHYLIDENEAMINO] IMIDAZOLE-4-CARBOXAMIDE ISOMERASE"/>
    <property type="match status" value="1"/>
</dbReference>
<sequence>MIIFPAIDIKKGNCVRLKQGNFKDITVYSNSPSDIAKRWEVEGARYLHIVDLDGAVGGLNKNIKSIEEILKTVDIPIQVGGGIRNRASVERMLSLGVKRVILGSLAVRNKQLLKELVEDYGERIIVSIDAREGQVAVDGWKKVSSINSLDLIKELESMGLKTIVYTDILRDGMMKGPNFEIYKTLQEKTEVNIIASGGISSLDDVKRLKNMGVYGCIIGKALYTGKVSLKGLLEVAKC</sequence>
<dbReference type="InterPro" id="IPR023016">
    <property type="entry name" value="HisA/PriA"/>
</dbReference>
<evidence type="ECO:0000256" key="6">
    <source>
        <dbReference type="ARBA" id="ARBA00018464"/>
    </source>
</evidence>
<dbReference type="GO" id="GO:0003949">
    <property type="term" value="F:1-(5-phosphoribosyl)-5-[(5-phosphoribosylamino)methylideneamino]imidazole-4-carboxamide isomerase activity"/>
    <property type="evidence" value="ECO:0007669"/>
    <property type="project" value="UniProtKB-UniRule"/>
</dbReference>
<evidence type="ECO:0000256" key="3">
    <source>
        <dbReference type="ARBA" id="ARBA00005133"/>
    </source>
</evidence>
<dbReference type="FunFam" id="3.20.20.70:FF:000009">
    <property type="entry name" value="1-(5-phosphoribosyl)-5-[(5-phosphoribosylamino)methylideneamino] imidazole-4-carboxamide isomerase"/>
    <property type="match status" value="1"/>
</dbReference>
<comment type="subcellular location">
    <subcellularLocation>
        <location evidence="2 12 14">Cytoplasm</location>
    </subcellularLocation>
</comment>
<keyword evidence="9 12" id="KW-0368">Histidine biosynthesis</keyword>
<dbReference type="GO" id="GO:0000162">
    <property type="term" value="P:L-tryptophan biosynthetic process"/>
    <property type="evidence" value="ECO:0007669"/>
    <property type="project" value="TreeGrafter"/>
</dbReference>
<dbReference type="HAMAP" id="MF_01014">
    <property type="entry name" value="HisA"/>
    <property type="match status" value="1"/>
</dbReference>
<dbReference type="EMBL" id="MCIB01000008">
    <property type="protein sequence ID" value="RKD32927.1"/>
    <property type="molecule type" value="Genomic_DNA"/>
</dbReference>
<evidence type="ECO:0000256" key="10">
    <source>
        <dbReference type="ARBA" id="ARBA00023235"/>
    </source>
</evidence>
<dbReference type="GO" id="GO:0005737">
    <property type="term" value="C:cytoplasm"/>
    <property type="evidence" value="ECO:0007669"/>
    <property type="project" value="UniProtKB-SubCell"/>
</dbReference>
<evidence type="ECO:0000313" key="16">
    <source>
        <dbReference type="Proteomes" id="UP000284177"/>
    </source>
</evidence>
<evidence type="ECO:0000256" key="14">
    <source>
        <dbReference type="RuleBase" id="RU003658"/>
    </source>
</evidence>
<evidence type="ECO:0000256" key="2">
    <source>
        <dbReference type="ARBA" id="ARBA00004496"/>
    </source>
</evidence>
<dbReference type="Gene3D" id="3.20.20.70">
    <property type="entry name" value="Aldolase class I"/>
    <property type="match status" value="1"/>
</dbReference>
<dbReference type="UniPathway" id="UPA00031">
    <property type="reaction ID" value="UER00009"/>
</dbReference>
<dbReference type="InterPro" id="IPR006062">
    <property type="entry name" value="His_biosynth"/>
</dbReference>
<protein>
    <recommendedName>
        <fullName evidence="6 12">1-(5-phosphoribosyl)-5-[(5-phosphoribosylamino)methylideneamino] imidazole-4-carboxamide isomerase</fullName>
        <ecNumber evidence="5 12">5.3.1.16</ecNumber>
    </recommendedName>
    <alternativeName>
        <fullName evidence="11 12">Phosphoribosylformimino-5-aminoimidazole carboxamide ribotide isomerase</fullName>
    </alternativeName>
</protein>
<dbReference type="InterPro" id="IPR006063">
    <property type="entry name" value="HisA_bact_arch"/>
</dbReference>
<keyword evidence="8 12" id="KW-0028">Amino-acid biosynthesis</keyword>
<feature type="active site" description="Proton acceptor" evidence="12">
    <location>
        <position position="8"/>
    </location>
</feature>
<feature type="active site" description="Proton donor" evidence="12">
    <location>
        <position position="129"/>
    </location>
</feature>
<accession>A0A419T5S2</accession>
<keyword evidence="16" id="KW-1185">Reference proteome</keyword>
<dbReference type="OrthoDB" id="9807749at2"/>
<evidence type="ECO:0000313" key="15">
    <source>
        <dbReference type="EMBL" id="RKD32927.1"/>
    </source>
</evidence>